<keyword evidence="1" id="KW-0472">Membrane</keyword>
<gene>
    <name evidence="2" type="ORF">UFOVP555_52</name>
</gene>
<proteinExistence type="predicted"/>
<keyword evidence="1" id="KW-0812">Transmembrane</keyword>
<dbReference type="EMBL" id="LR796526">
    <property type="protein sequence ID" value="CAB4149940.1"/>
    <property type="molecule type" value="Genomic_DNA"/>
</dbReference>
<reference evidence="2" key="1">
    <citation type="submission" date="2020-04" db="EMBL/GenBank/DDBJ databases">
        <authorList>
            <person name="Chiriac C."/>
            <person name="Salcher M."/>
            <person name="Ghai R."/>
            <person name="Kavagutti S V."/>
        </authorList>
    </citation>
    <scope>NUCLEOTIDE SEQUENCE</scope>
</reference>
<organism evidence="2">
    <name type="scientific">uncultured Caudovirales phage</name>
    <dbReference type="NCBI Taxonomy" id="2100421"/>
    <lineage>
        <taxon>Viruses</taxon>
        <taxon>Duplodnaviria</taxon>
        <taxon>Heunggongvirae</taxon>
        <taxon>Uroviricota</taxon>
        <taxon>Caudoviricetes</taxon>
        <taxon>Peduoviridae</taxon>
        <taxon>Maltschvirus</taxon>
        <taxon>Maltschvirus maltsch</taxon>
    </lineage>
</organism>
<evidence type="ECO:0000256" key="1">
    <source>
        <dbReference type="SAM" id="Phobius"/>
    </source>
</evidence>
<feature type="transmembrane region" description="Helical" evidence="1">
    <location>
        <begin position="29"/>
        <end position="52"/>
    </location>
</feature>
<sequence length="57" mass="6691">MKDFIKVYKRQLKDYPSSCKEAAEVFADLLLNIFVLSLPVTLFVVYPVVVLWRRIKS</sequence>
<name>A0A6J5MY85_9CAUD</name>
<protein>
    <submittedName>
        <fullName evidence="2">Uncharacterized protein</fullName>
    </submittedName>
</protein>
<evidence type="ECO:0000313" key="2">
    <source>
        <dbReference type="EMBL" id="CAB4149940.1"/>
    </source>
</evidence>
<keyword evidence="1" id="KW-1133">Transmembrane helix</keyword>
<accession>A0A6J5MY85</accession>